<protein>
    <submittedName>
        <fullName evidence="1">20616_t:CDS:1</fullName>
    </submittedName>
</protein>
<reference evidence="1" key="1">
    <citation type="submission" date="2021-06" db="EMBL/GenBank/DDBJ databases">
        <authorList>
            <person name="Kallberg Y."/>
            <person name="Tangrot J."/>
            <person name="Rosling A."/>
        </authorList>
    </citation>
    <scope>NUCLEOTIDE SEQUENCE</scope>
    <source>
        <strain evidence="1">FL966</strain>
    </source>
</reference>
<feature type="non-terminal residue" evidence="1">
    <location>
        <position position="1"/>
    </location>
</feature>
<name>A0A9N9P6J7_9GLOM</name>
<dbReference type="Gene3D" id="3.40.50.300">
    <property type="entry name" value="P-loop containing nucleotide triphosphate hydrolases"/>
    <property type="match status" value="1"/>
</dbReference>
<dbReference type="EMBL" id="CAJVQA010026281">
    <property type="protein sequence ID" value="CAG8788595.1"/>
    <property type="molecule type" value="Genomic_DNA"/>
</dbReference>
<comment type="caution">
    <text evidence="1">The sequence shown here is derived from an EMBL/GenBank/DDBJ whole genome shotgun (WGS) entry which is preliminary data.</text>
</comment>
<dbReference type="AlphaFoldDB" id="A0A9N9P6J7"/>
<dbReference type="InterPro" id="IPR027417">
    <property type="entry name" value="P-loop_NTPase"/>
</dbReference>
<accession>A0A9N9P6J7</accession>
<evidence type="ECO:0000313" key="1">
    <source>
        <dbReference type="EMBL" id="CAG8788595.1"/>
    </source>
</evidence>
<proteinExistence type="predicted"/>
<keyword evidence="2" id="KW-1185">Reference proteome</keyword>
<dbReference type="SUPFAM" id="SSF52540">
    <property type="entry name" value="P-loop containing nucleoside triphosphate hydrolases"/>
    <property type="match status" value="1"/>
</dbReference>
<gene>
    <name evidence="1" type="ORF">CPELLU_LOCUS16854</name>
</gene>
<dbReference type="OrthoDB" id="10263145at2759"/>
<sequence length="245" mass="28472">MEILSFYDIFIKKLNELDSVKTFTNYKYPLNRGACWNCERIGFSYTCCVACKQKFEQCDCKFICELIYLTQYNKCGHPCQFAKCRYFTNDLNNVIHQCKGKIELLHTLLQSLNTKKLINIAIDKYAAVGKTSVGEAIVNQYDYQFIDSGLFYQYVSHYYNNYSIDQIKQIFNEEQNKGFVVVEYNITILCLPDAEVKIILSADVETHIARHVLSQPPIKQAYNVLYKIDTTKLTLSEVVDMILIQ</sequence>
<dbReference type="Proteomes" id="UP000789759">
    <property type="component" value="Unassembled WGS sequence"/>
</dbReference>
<organism evidence="1 2">
    <name type="scientific">Cetraspora pellucida</name>
    <dbReference type="NCBI Taxonomy" id="1433469"/>
    <lineage>
        <taxon>Eukaryota</taxon>
        <taxon>Fungi</taxon>
        <taxon>Fungi incertae sedis</taxon>
        <taxon>Mucoromycota</taxon>
        <taxon>Glomeromycotina</taxon>
        <taxon>Glomeromycetes</taxon>
        <taxon>Diversisporales</taxon>
        <taxon>Gigasporaceae</taxon>
        <taxon>Cetraspora</taxon>
    </lineage>
</organism>
<evidence type="ECO:0000313" key="2">
    <source>
        <dbReference type="Proteomes" id="UP000789759"/>
    </source>
</evidence>